<feature type="transmembrane region" description="Helical" evidence="8">
    <location>
        <begin position="344"/>
        <end position="361"/>
    </location>
</feature>
<evidence type="ECO:0000256" key="6">
    <source>
        <dbReference type="ARBA" id="ARBA00023136"/>
    </source>
</evidence>
<evidence type="ECO:0000313" key="10">
    <source>
        <dbReference type="Proteomes" id="UP000298313"/>
    </source>
</evidence>
<dbReference type="AlphaFoldDB" id="A0A4R9BF36"/>
<feature type="transmembrane region" description="Helical" evidence="8">
    <location>
        <begin position="61"/>
        <end position="81"/>
    </location>
</feature>
<dbReference type="GO" id="GO:0016758">
    <property type="term" value="F:hexosyltransferase activity"/>
    <property type="evidence" value="ECO:0007669"/>
    <property type="project" value="InterPro"/>
</dbReference>
<feature type="transmembrane region" description="Helical" evidence="8">
    <location>
        <begin position="419"/>
        <end position="446"/>
    </location>
</feature>
<comment type="caution">
    <text evidence="9">The sequence shown here is derived from an EMBL/GenBank/DDBJ whole genome shotgun (WGS) entry which is preliminary data.</text>
</comment>
<evidence type="ECO:0000256" key="8">
    <source>
        <dbReference type="SAM" id="Phobius"/>
    </source>
</evidence>
<accession>A0A4R9BF36</accession>
<feature type="transmembrane region" description="Helical" evidence="8">
    <location>
        <begin position="392"/>
        <end position="413"/>
    </location>
</feature>
<name>A0A4R9BF36_9MICO</name>
<keyword evidence="3" id="KW-0808">Transferase</keyword>
<keyword evidence="6 8" id="KW-0472">Membrane</keyword>
<comment type="subcellular location">
    <subcellularLocation>
        <location evidence="1">Cell membrane</location>
        <topology evidence="1">Multi-pass membrane protein</topology>
    </subcellularLocation>
</comment>
<gene>
    <name evidence="9" type="ORF">E3T48_01270</name>
</gene>
<keyword evidence="10" id="KW-1185">Reference proteome</keyword>
<feature type="transmembrane region" description="Helical" evidence="8">
    <location>
        <begin position="317"/>
        <end position="337"/>
    </location>
</feature>
<evidence type="ECO:0000256" key="3">
    <source>
        <dbReference type="ARBA" id="ARBA00022679"/>
    </source>
</evidence>
<evidence type="ECO:0000256" key="4">
    <source>
        <dbReference type="ARBA" id="ARBA00022692"/>
    </source>
</evidence>
<evidence type="ECO:0000256" key="1">
    <source>
        <dbReference type="ARBA" id="ARBA00004651"/>
    </source>
</evidence>
<proteinExistence type="inferred from homology"/>
<dbReference type="OrthoDB" id="581198at2"/>
<feature type="transmembrane region" description="Helical" evidence="8">
    <location>
        <begin position="164"/>
        <end position="183"/>
    </location>
</feature>
<evidence type="ECO:0000313" key="9">
    <source>
        <dbReference type="EMBL" id="TFD82748.1"/>
    </source>
</evidence>
<dbReference type="InterPro" id="IPR018584">
    <property type="entry name" value="GT87"/>
</dbReference>
<reference evidence="9 10" key="1">
    <citation type="submission" date="2019-03" db="EMBL/GenBank/DDBJ databases">
        <title>Genomics of glacier-inhabiting Cryobacterium strains.</title>
        <authorList>
            <person name="Liu Q."/>
            <person name="Xin Y.-H."/>
        </authorList>
    </citation>
    <scope>NUCLEOTIDE SEQUENCE [LARGE SCALE GENOMIC DNA]</scope>
    <source>
        <strain evidence="9 10">Hh4</strain>
    </source>
</reference>
<feature type="transmembrane region" description="Helical" evidence="8">
    <location>
        <begin position="235"/>
        <end position="260"/>
    </location>
</feature>
<evidence type="ECO:0000256" key="2">
    <source>
        <dbReference type="ARBA" id="ARBA00022475"/>
    </source>
</evidence>
<feature type="transmembrane region" description="Helical" evidence="8">
    <location>
        <begin position="203"/>
        <end position="228"/>
    </location>
</feature>
<evidence type="ECO:0000256" key="5">
    <source>
        <dbReference type="ARBA" id="ARBA00022989"/>
    </source>
</evidence>
<keyword evidence="4 8" id="KW-0812">Transmembrane</keyword>
<dbReference type="EMBL" id="SOHH01000017">
    <property type="protein sequence ID" value="TFD82748.1"/>
    <property type="molecule type" value="Genomic_DNA"/>
</dbReference>
<keyword evidence="5 8" id="KW-1133">Transmembrane helix</keyword>
<evidence type="ECO:0000256" key="7">
    <source>
        <dbReference type="ARBA" id="ARBA00024033"/>
    </source>
</evidence>
<feature type="transmembrane region" description="Helical" evidence="8">
    <location>
        <begin position="131"/>
        <end position="152"/>
    </location>
</feature>
<dbReference type="GO" id="GO:0005886">
    <property type="term" value="C:plasma membrane"/>
    <property type="evidence" value="ECO:0007669"/>
    <property type="project" value="UniProtKB-SubCell"/>
</dbReference>
<keyword evidence="2" id="KW-1003">Cell membrane</keyword>
<dbReference type="Proteomes" id="UP000298313">
    <property type="component" value="Unassembled WGS sequence"/>
</dbReference>
<sequence length="469" mass="51004">MDASRQPACHLEFLRWRQAPLRVSTFAEVSTVSQLLDRADRRLFRALTPARLAWFHSPRTLVLGFVAIHVVFLLVLLPTILTGNVLGDLPLYRTWAENGLVHHLWQGIDVEWVYPIGAIVPIAFAALAGPLLYQLLWFLMTMSLNAIAVAVLTDRGRDARGYRAAWLWLLLSFVLSPVGLLRLEGLTAPLVITGLVLLARRPIVAATLLTAATWIKVWPAAVMLAVVTVSSRRKVVAVTGAVMSAGVALMVWAAGGIRFLTGFVTMQSDRALQLEAPVTTPWVWLAVSGRPDTAIYQNYAIATREVAGPGTAAVAEVMTPLMFLMIAAVLTLMLVGLRRRSDPALLLLLGSLALVGSFIVFNKVGSPQYMLWLVPIVVVGASRAWRQWRAPVYLMLGISVLTTLIFPVFYLPLVDGDPFAVLLLTVRNALLVVMLGWSVLALAGLVRSTPRAPGLGARSGARTVAARHG</sequence>
<protein>
    <submittedName>
        <fullName evidence="9">DUF2029 domain-containing protein</fullName>
    </submittedName>
</protein>
<organism evidence="9 10">
    <name type="scientific">Cryobacterium fucosi</name>
    <dbReference type="NCBI Taxonomy" id="1259157"/>
    <lineage>
        <taxon>Bacteria</taxon>
        <taxon>Bacillati</taxon>
        <taxon>Actinomycetota</taxon>
        <taxon>Actinomycetes</taxon>
        <taxon>Micrococcales</taxon>
        <taxon>Microbacteriaceae</taxon>
        <taxon>Cryobacterium</taxon>
    </lineage>
</organism>
<comment type="similarity">
    <text evidence="7">Belongs to the glycosyltransferase 87 family.</text>
</comment>
<dbReference type="Pfam" id="PF09594">
    <property type="entry name" value="GT87"/>
    <property type="match status" value="1"/>
</dbReference>
<feature type="transmembrane region" description="Helical" evidence="8">
    <location>
        <begin position="367"/>
        <end position="385"/>
    </location>
</feature>